<comment type="function">
    <text evidence="1">Catalyzes the hydroxylation of the N(6)-(4-aminobutyl)-L-lysine intermediate produced by deoxyhypusine synthase/DHPS on a critical lysine of the eukaryotic translation initiation factor 5A/eIF-5A. This is the second step of the post-translational modification of that lysine into an unusual amino acid residue named hypusine. Hypusination is unique to mature eIF-5A factor and is essential for its function.</text>
</comment>
<sequence>MFHLTVAYIFIYVCLGLIALGILLLFQMKISHNREQRNREAYAKKHHDYFVYVQANLQDNVELRLPPGKLKKLEKRVIQDKFIEWIEQFKGDYRSKLIELCREAGFVEEDLKALRSIRYGRRLEAAYRLGGMRAPEAVPMLQNILQKRKYSSLSIVLARSIAKAADNSEDLLQMLRALLSHGKPIHNLAADIMLETGLDSSAILLKLLNDSDSALVKVGLVAMWGQAVPEVMPVLGRLVGAEEKDVRAEAVKLYLTTNPALKDDTIAQLMSDRSWEVRAEAARALGQLHAAGSIPLLTDALRDSSWKVRYNSAESLAELGEAGFEALCQAALTGAGIQREAALHRIELVMEKEREHSAIEQMVAYNKKRLLYDRYFGVKQPAKRVGGVAAVGGDYSA</sequence>
<dbReference type="InterPro" id="IPR011989">
    <property type="entry name" value="ARM-like"/>
</dbReference>
<dbReference type="Pfam" id="PF03130">
    <property type="entry name" value="HEAT_PBS"/>
    <property type="match status" value="1"/>
</dbReference>
<dbReference type="GO" id="GO:0016491">
    <property type="term" value="F:oxidoreductase activity"/>
    <property type="evidence" value="ECO:0007669"/>
    <property type="project" value="TreeGrafter"/>
</dbReference>
<keyword evidence="2" id="KW-1133">Transmembrane helix</keyword>
<dbReference type="Gene3D" id="1.25.10.10">
    <property type="entry name" value="Leucine-rich Repeat Variant"/>
    <property type="match status" value="2"/>
</dbReference>
<dbReference type="EMBL" id="MRTP01000002">
    <property type="protein sequence ID" value="OMF55564.1"/>
    <property type="molecule type" value="Genomic_DNA"/>
</dbReference>
<evidence type="ECO:0000256" key="2">
    <source>
        <dbReference type="SAM" id="Phobius"/>
    </source>
</evidence>
<dbReference type="PROSITE" id="PS50077">
    <property type="entry name" value="HEAT_REPEAT"/>
    <property type="match status" value="1"/>
</dbReference>
<dbReference type="STRING" id="297318.BK138_12915"/>
<evidence type="ECO:0000313" key="4">
    <source>
        <dbReference type="Proteomes" id="UP000187172"/>
    </source>
</evidence>
<keyword evidence="2" id="KW-0812">Transmembrane</keyword>
<organism evidence="3 4">
    <name type="scientific">Paenibacillus rhizosphaerae</name>
    <dbReference type="NCBI Taxonomy" id="297318"/>
    <lineage>
        <taxon>Bacteria</taxon>
        <taxon>Bacillati</taxon>
        <taxon>Bacillota</taxon>
        <taxon>Bacilli</taxon>
        <taxon>Bacillales</taxon>
        <taxon>Paenibacillaceae</taxon>
        <taxon>Paenibacillus</taxon>
    </lineage>
</organism>
<keyword evidence="2" id="KW-0472">Membrane</keyword>
<dbReference type="InterPro" id="IPR004155">
    <property type="entry name" value="PBS_lyase_HEAT"/>
</dbReference>
<dbReference type="PANTHER" id="PTHR12697">
    <property type="entry name" value="PBS LYASE HEAT-LIKE PROTEIN"/>
    <property type="match status" value="1"/>
</dbReference>
<dbReference type="Pfam" id="PF13646">
    <property type="entry name" value="HEAT_2"/>
    <property type="match status" value="1"/>
</dbReference>
<dbReference type="AlphaFoldDB" id="A0A1R1EUP5"/>
<dbReference type="RefSeq" id="WP_076169956.1">
    <property type="nucleotide sequence ID" value="NZ_MRTP01000002.1"/>
</dbReference>
<feature type="transmembrane region" description="Helical" evidence="2">
    <location>
        <begin position="6"/>
        <end position="26"/>
    </location>
</feature>
<dbReference type="InterPro" id="IPR016024">
    <property type="entry name" value="ARM-type_fold"/>
</dbReference>
<protein>
    <recommendedName>
        <fullName evidence="5">PBS lyase</fullName>
    </recommendedName>
</protein>
<evidence type="ECO:0000313" key="3">
    <source>
        <dbReference type="EMBL" id="OMF55564.1"/>
    </source>
</evidence>
<reference evidence="3 4" key="1">
    <citation type="submission" date="2016-11" db="EMBL/GenBank/DDBJ databases">
        <title>Paenibacillus species isolates.</title>
        <authorList>
            <person name="Beno S.M."/>
        </authorList>
    </citation>
    <scope>NUCLEOTIDE SEQUENCE [LARGE SCALE GENOMIC DNA]</scope>
    <source>
        <strain evidence="3 4">FSL R5-0378</strain>
    </source>
</reference>
<name>A0A1R1EUP5_9BACL</name>
<proteinExistence type="predicted"/>
<comment type="caution">
    <text evidence="3">The sequence shown here is derived from an EMBL/GenBank/DDBJ whole genome shotgun (WGS) entry which is preliminary data.</text>
</comment>
<dbReference type="SUPFAM" id="SSF48371">
    <property type="entry name" value="ARM repeat"/>
    <property type="match status" value="1"/>
</dbReference>
<dbReference type="SMART" id="SM00567">
    <property type="entry name" value="EZ_HEAT"/>
    <property type="match status" value="3"/>
</dbReference>
<dbReference type="InterPro" id="IPR021133">
    <property type="entry name" value="HEAT_type_2"/>
</dbReference>
<gene>
    <name evidence="3" type="ORF">BK138_12915</name>
</gene>
<accession>A0A1R1EUP5</accession>
<dbReference type="PANTHER" id="PTHR12697:SF5">
    <property type="entry name" value="DEOXYHYPUSINE HYDROXYLASE"/>
    <property type="match status" value="1"/>
</dbReference>
<dbReference type="Proteomes" id="UP000187172">
    <property type="component" value="Unassembled WGS sequence"/>
</dbReference>
<keyword evidence="4" id="KW-1185">Reference proteome</keyword>
<evidence type="ECO:0000256" key="1">
    <source>
        <dbReference type="ARBA" id="ARBA00045876"/>
    </source>
</evidence>
<evidence type="ECO:0008006" key="5">
    <source>
        <dbReference type="Google" id="ProtNLM"/>
    </source>
</evidence>